<keyword evidence="4" id="KW-1185">Reference proteome</keyword>
<dbReference type="PANTHER" id="PTHR35043:SF8">
    <property type="entry name" value="DUF4220 DOMAIN-CONTAINING PROTEIN"/>
    <property type="match status" value="1"/>
</dbReference>
<dbReference type="OrthoDB" id="2755811at2759"/>
<dbReference type="InterPro" id="IPR045341">
    <property type="entry name" value="DUF6532"/>
</dbReference>
<dbReference type="PANTHER" id="PTHR35043">
    <property type="entry name" value="TRANSCRIPTION FACTOR DOMAIN-CONTAINING PROTEIN"/>
    <property type="match status" value="1"/>
</dbReference>
<evidence type="ECO:0000256" key="1">
    <source>
        <dbReference type="SAM" id="MobiDB-lite"/>
    </source>
</evidence>
<feature type="region of interest" description="Disordered" evidence="1">
    <location>
        <begin position="131"/>
        <end position="151"/>
    </location>
</feature>
<feature type="compositionally biased region" description="Basic and acidic residues" evidence="1">
    <location>
        <begin position="35"/>
        <end position="51"/>
    </location>
</feature>
<organism evidence="3 4">
    <name type="scientific">Collybiopsis confluens</name>
    <dbReference type="NCBI Taxonomy" id="2823264"/>
    <lineage>
        <taxon>Eukaryota</taxon>
        <taxon>Fungi</taxon>
        <taxon>Dikarya</taxon>
        <taxon>Basidiomycota</taxon>
        <taxon>Agaricomycotina</taxon>
        <taxon>Agaricomycetes</taxon>
        <taxon>Agaricomycetidae</taxon>
        <taxon>Agaricales</taxon>
        <taxon>Marasmiineae</taxon>
        <taxon>Omphalotaceae</taxon>
        <taxon>Collybiopsis</taxon>
    </lineage>
</organism>
<feature type="compositionally biased region" description="Basic and acidic residues" evidence="1">
    <location>
        <begin position="95"/>
        <end position="115"/>
    </location>
</feature>
<feature type="region of interest" description="Disordered" evidence="1">
    <location>
        <begin position="1"/>
        <end position="115"/>
    </location>
</feature>
<feature type="compositionally biased region" description="Polar residues" evidence="1">
    <location>
        <begin position="58"/>
        <end position="69"/>
    </location>
</feature>
<proteinExistence type="predicted"/>
<dbReference type="Pfam" id="PF20149">
    <property type="entry name" value="DUF6532"/>
    <property type="match status" value="1"/>
</dbReference>
<dbReference type="EMBL" id="JAACJN010000244">
    <property type="protein sequence ID" value="KAF5356520.1"/>
    <property type="molecule type" value="Genomic_DNA"/>
</dbReference>
<name>A0A8H5G1D5_9AGAR</name>
<dbReference type="Proteomes" id="UP000518752">
    <property type="component" value="Unassembled WGS sequence"/>
</dbReference>
<comment type="caution">
    <text evidence="3">The sequence shown here is derived from an EMBL/GenBank/DDBJ whole genome shotgun (WGS) entry which is preliminary data.</text>
</comment>
<feature type="domain" description="DUF6532" evidence="2">
    <location>
        <begin position="229"/>
        <end position="302"/>
    </location>
</feature>
<feature type="compositionally biased region" description="Polar residues" evidence="1">
    <location>
        <begin position="343"/>
        <end position="361"/>
    </location>
</feature>
<protein>
    <recommendedName>
        <fullName evidence="2">DUF6532 domain-containing protein</fullName>
    </recommendedName>
</protein>
<evidence type="ECO:0000259" key="2">
    <source>
        <dbReference type="Pfam" id="PF20149"/>
    </source>
</evidence>
<gene>
    <name evidence="3" type="ORF">D9757_013519</name>
</gene>
<reference evidence="3 4" key="1">
    <citation type="journal article" date="2020" name="ISME J.">
        <title>Uncovering the hidden diversity of litter-decomposition mechanisms in mushroom-forming fungi.</title>
        <authorList>
            <person name="Floudas D."/>
            <person name="Bentzer J."/>
            <person name="Ahren D."/>
            <person name="Johansson T."/>
            <person name="Persson P."/>
            <person name="Tunlid A."/>
        </authorList>
    </citation>
    <scope>NUCLEOTIDE SEQUENCE [LARGE SCALE GENOMIC DNA]</scope>
    <source>
        <strain evidence="3 4">CBS 406.79</strain>
    </source>
</reference>
<evidence type="ECO:0000313" key="4">
    <source>
        <dbReference type="Proteomes" id="UP000518752"/>
    </source>
</evidence>
<sequence>IQASKTALRQDITALRVIPPKGPTGSTKNNKRAGTQHDTRPVDPKRQKHTDLGGLQPTWKSILNATKARSTSTTSSTIASQSDIQFDEVENGGELGKDESVEQLKVQRDGKSHDTSPKVFVAVKLESVDADGIAQEERETGKPARPPKPRVKRADIPFVSASDHDVWKSKIQPGIIVWAGTRAKQFQVNADPEFRTITRQLWNTHLGTLAHMPLNYTDMNGRSSLRCDHPAILAYAQQQIRNYRSKFASAALSIVVSHMEQYSDSTEDRKQLVDELLHHDAFIYENRCESTGAFRGKLIMQTFAFHLTWALSAPPSTTEKEEHPGGALALAVKRALKLCTPGYNTLSQKSSGRNTPRNNPDSFDEKCAADLSLFYQTIMDLKDSKWELIYAASEKHILHCPHLGAGPALKDARKNLNMQGVGAVEDVDGASSDGVSLDNLIVLSDPSEASDYTASIAIGGGQTGTANGTPSQVKVNFRYLLAPSVSEKTVALIGPEFIIIWAVNQLRSTLYGLKKLRAFDACKHWTVAHGMFLVMGGFVLADESGARLEVLQAHKLNKLLSDHLITLPHIPESEIMDRSKGDALAKALVLIQTTWFTTQVISRAVLHLPITELELTTVAFALLNFLTYALWWKKPLDVRHPIVITLRCSPQQAAALDLVPILSASSTDILSSYDIPSTAMLSEVNFADSGYSADNRSSWTASSGTLGEIEPSSENLTLPLHGPHSLWARHV</sequence>
<accession>A0A8H5G1D5</accession>
<evidence type="ECO:0000313" key="3">
    <source>
        <dbReference type="EMBL" id="KAF5356520.1"/>
    </source>
</evidence>
<feature type="non-terminal residue" evidence="3">
    <location>
        <position position="1"/>
    </location>
</feature>
<feature type="region of interest" description="Disordered" evidence="1">
    <location>
        <begin position="343"/>
        <end position="362"/>
    </location>
</feature>
<dbReference type="AlphaFoldDB" id="A0A8H5G1D5"/>